<dbReference type="SUPFAM" id="SSF56954">
    <property type="entry name" value="Outer membrane efflux proteins (OEP)"/>
    <property type="match status" value="1"/>
</dbReference>
<keyword evidence="2" id="KW-0812">Transmembrane</keyword>
<comment type="subcellular location">
    <subcellularLocation>
        <location evidence="2">Cell membrane</location>
        <topology evidence="2">Lipid-anchor</topology>
    </subcellularLocation>
</comment>
<evidence type="ECO:0000313" key="5">
    <source>
        <dbReference type="Proteomes" id="UP000184232"/>
    </source>
</evidence>
<evidence type="ECO:0000256" key="3">
    <source>
        <dbReference type="SAM" id="Coils"/>
    </source>
</evidence>
<keyword evidence="5" id="KW-1185">Reference proteome</keyword>
<dbReference type="EMBL" id="FQZH01000006">
    <property type="protein sequence ID" value="SHJ74673.1"/>
    <property type="molecule type" value="Genomic_DNA"/>
</dbReference>
<dbReference type="STRING" id="683124.SAMN05444337_2525"/>
<feature type="coiled-coil region" evidence="3">
    <location>
        <begin position="187"/>
        <end position="259"/>
    </location>
</feature>
<evidence type="ECO:0000313" key="4">
    <source>
        <dbReference type="EMBL" id="SHJ74673.1"/>
    </source>
</evidence>
<keyword evidence="2" id="KW-0564">Palmitate</keyword>
<protein>
    <submittedName>
        <fullName evidence="4">Efflux transporter, outer membrane factor (OMF) lipoprotein, NodT family</fullName>
    </submittedName>
</protein>
<dbReference type="AlphaFoldDB" id="A0A1M6LTZ4"/>
<dbReference type="PANTHER" id="PTHR30203">
    <property type="entry name" value="OUTER MEMBRANE CATION EFFLUX PROTEIN"/>
    <property type="match status" value="1"/>
</dbReference>
<dbReference type="PROSITE" id="PS51257">
    <property type="entry name" value="PROKAR_LIPOPROTEIN"/>
    <property type="match status" value="1"/>
</dbReference>
<proteinExistence type="inferred from homology"/>
<keyword evidence="3" id="KW-0175">Coiled coil</keyword>
<gene>
    <name evidence="4" type="ORF">SAMN05444337_2525</name>
</gene>
<name>A0A1M6LTZ4_9FLAO</name>
<dbReference type="Proteomes" id="UP000184232">
    <property type="component" value="Unassembled WGS sequence"/>
</dbReference>
<keyword evidence="2" id="KW-0472">Membrane</keyword>
<dbReference type="NCBIfam" id="TIGR01845">
    <property type="entry name" value="outer_NodT"/>
    <property type="match status" value="1"/>
</dbReference>
<accession>A0A1M6LTZ4</accession>
<keyword evidence="2" id="KW-1134">Transmembrane beta strand</keyword>
<comment type="similarity">
    <text evidence="1 2">Belongs to the outer membrane factor (OMF) (TC 1.B.17) family.</text>
</comment>
<dbReference type="GO" id="GO:0015562">
    <property type="term" value="F:efflux transmembrane transporter activity"/>
    <property type="evidence" value="ECO:0007669"/>
    <property type="project" value="InterPro"/>
</dbReference>
<reference evidence="4 5" key="1">
    <citation type="submission" date="2016-11" db="EMBL/GenBank/DDBJ databases">
        <authorList>
            <person name="Jaros S."/>
            <person name="Januszkiewicz K."/>
            <person name="Wedrychowicz H."/>
        </authorList>
    </citation>
    <scope>NUCLEOTIDE SEQUENCE [LARGE SCALE GENOMIC DNA]</scope>
    <source>
        <strain evidence="4 5">DSM 22807</strain>
    </source>
</reference>
<dbReference type="Pfam" id="PF02321">
    <property type="entry name" value="OEP"/>
    <property type="match status" value="2"/>
</dbReference>
<dbReference type="Gene3D" id="2.20.200.10">
    <property type="entry name" value="Outer membrane efflux proteins (OEP)"/>
    <property type="match status" value="1"/>
</dbReference>
<sequence length="478" mass="53428">MKTTDIIKGILASAFVVLVYSCGIPKVTTKENSVNLPSSYANNSVDSTSVAQLKWKDFFDDANLNQLIDSALVNNKELNILMQKVNMAANEIQARKGEYLPSVNLGLGADVDKVGEFTRNGAVEKNLPIRDGKAFPEPLTNYQYGLYSNWELDIWKKLRNAKKVAVMEYMASQEGKNFLVTNLVAEIASSYYELVALDNQLKNLEQNIAIQTNALEIVKLLKESARTTSLAVKRFEAEVQKNKSEMYSLKQEIVETENRINFLVGRTPQAVIRTSDNFMNTQPKFVNSGLPSQLLENRPDVRKAELEMQAAKLNIKVAKANFYPSLGLKAGVGFEAFNPEFLLESPASLLYSVAGEALMPLVNRNAIKATYKNANAKQVQAAYEYEQTLLNAYIEVVNQLSKIDNLQNNYQLKNDQVSSLDASVEIANQLFQSARADYMEVLLTQRDVLEAKTALIDTRRDQMIATINLYRALGGGWN</sequence>
<dbReference type="PANTHER" id="PTHR30203:SF30">
    <property type="entry name" value="OUTER MEMBRANE PROTEIN-RELATED"/>
    <property type="match status" value="1"/>
</dbReference>
<evidence type="ECO:0000256" key="1">
    <source>
        <dbReference type="ARBA" id="ARBA00007613"/>
    </source>
</evidence>
<dbReference type="Gene3D" id="1.20.1600.10">
    <property type="entry name" value="Outer membrane efflux proteins (OEP)"/>
    <property type="match status" value="1"/>
</dbReference>
<keyword evidence="2 4" id="KW-0449">Lipoprotein</keyword>
<organism evidence="4 5">
    <name type="scientific">Flavobacterium haoranii</name>
    <dbReference type="NCBI Taxonomy" id="683124"/>
    <lineage>
        <taxon>Bacteria</taxon>
        <taxon>Pseudomonadati</taxon>
        <taxon>Bacteroidota</taxon>
        <taxon>Flavobacteriia</taxon>
        <taxon>Flavobacteriales</taxon>
        <taxon>Flavobacteriaceae</taxon>
        <taxon>Flavobacterium</taxon>
    </lineage>
</organism>
<evidence type="ECO:0000256" key="2">
    <source>
        <dbReference type="RuleBase" id="RU362097"/>
    </source>
</evidence>
<dbReference type="InterPro" id="IPR003423">
    <property type="entry name" value="OMP_efflux"/>
</dbReference>
<dbReference type="GO" id="GO:0005886">
    <property type="term" value="C:plasma membrane"/>
    <property type="evidence" value="ECO:0007669"/>
    <property type="project" value="UniProtKB-SubCell"/>
</dbReference>
<dbReference type="InterPro" id="IPR010131">
    <property type="entry name" value="MdtP/NodT-like"/>
</dbReference>